<feature type="transmembrane region" description="Helical" evidence="7">
    <location>
        <begin position="283"/>
        <end position="302"/>
    </location>
</feature>
<dbReference type="FunFam" id="1.20.1740.10:FF:000006">
    <property type="entry name" value="General amino acid permease"/>
    <property type="match status" value="1"/>
</dbReference>
<feature type="transmembrane region" description="Helical" evidence="7">
    <location>
        <begin position="70"/>
        <end position="90"/>
    </location>
</feature>
<keyword evidence="6 7" id="KW-0472">Membrane</keyword>
<feature type="transmembrane region" description="Helical" evidence="7">
    <location>
        <begin position="458"/>
        <end position="482"/>
    </location>
</feature>
<feature type="transmembrane region" description="Helical" evidence="7">
    <location>
        <begin position="488"/>
        <end position="507"/>
    </location>
</feature>
<evidence type="ECO:0000256" key="4">
    <source>
        <dbReference type="ARBA" id="ARBA00022970"/>
    </source>
</evidence>
<keyword evidence="2" id="KW-0813">Transport</keyword>
<feature type="transmembrane region" description="Helical" evidence="7">
    <location>
        <begin position="242"/>
        <end position="263"/>
    </location>
</feature>
<dbReference type="GO" id="GO:0015171">
    <property type="term" value="F:amino acid transmembrane transporter activity"/>
    <property type="evidence" value="ECO:0007669"/>
    <property type="project" value="TreeGrafter"/>
</dbReference>
<keyword evidence="3 7" id="KW-0812">Transmembrane</keyword>
<evidence type="ECO:0000256" key="7">
    <source>
        <dbReference type="SAM" id="Phobius"/>
    </source>
</evidence>
<feature type="domain" description="Amino acid permease/ SLC12A" evidence="8">
    <location>
        <begin position="42"/>
        <end position="515"/>
    </location>
</feature>
<keyword evidence="10" id="KW-1185">Reference proteome</keyword>
<dbReference type="InterPro" id="IPR004841">
    <property type="entry name" value="AA-permease/SLC12A_dom"/>
</dbReference>
<evidence type="ECO:0000256" key="6">
    <source>
        <dbReference type="ARBA" id="ARBA00023136"/>
    </source>
</evidence>
<keyword evidence="4" id="KW-0029">Amino-acid transport</keyword>
<dbReference type="InParanoid" id="A0A316YHB1"/>
<dbReference type="Pfam" id="PF00324">
    <property type="entry name" value="AA_permease"/>
    <property type="match status" value="1"/>
</dbReference>
<protein>
    <recommendedName>
        <fullName evidence="8">Amino acid permease/ SLC12A domain-containing protein</fullName>
    </recommendedName>
</protein>
<comment type="subcellular location">
    <subcellularLocation>
        <location evidence="1">Membrane</location>
        <topology evidence="1">Multi-pass membrane protein</topology>
    </subcellularLocation>
</comment>
<dbReference type="RefSeq" id="XP_025376015.1">
    <property type="nucleotide sequence ID" value="XM_025522544.1"/>
</dbReference>
<dbReference type="GeneID" id="37044460"/>
<dbReference type="AlphaFoldDB" id="A0A316YHB1"/>
<evidence type="ECO:0000313" key="10">
    <source>
        <dbReference type="Proteomes" id="UP000245768"/>
    </source>
</evidence>
<dbReference type="PIRSF" id="PIRSF006060">
    <property type="entry name" value="AA_transporter"/>
    <property type="match status" value="1"/>
</dbReference>
<dbReference type="PROSITE" id="PS00218">
    <property type="entry name" value="AMINO_ACID_PERMEASE_1"/>
    <property type="match status" value="1"/>
</dbReference>
<accession>A0A316YHB1</accession>
<evidence type="ECO:0000256" key="3">
    <source>
        <dbReference type="ARBA" id="ARBA00022692"/>
    </source>
</evidence>
<dbReference type="Proteomes" id="UP000245768">
    <property type="component" value="Unassembled WGS sequence"/>
</dbReference>
<feature type="transmembrane region" description="Helical" evidence="7">
    <location>
        <begin position="194"/>
        <end position="212"/>
    </location>
</feature>
<feature type="transmembrane region" description="Helical" evidence="7">
    <location>
        <begin position="335"/>
        <end position="354"/>
    </location>
</feature>
<feature type="transmembrane region" description="Helical" evidence="7">
    <location>
        <begin position="161"/>
        <end position="182"/>
    </location>
</feature>
<proteinExistence type="predicted"/>
<dbReference type="STRING" id="215250.A0A316YHB1"/>
<keyword evidence="5 7" id="KW-1133">Transmembrane helix</keyword>
<feature type="transmembrane region" description="Helical" evidence="7">
    <location>
        <begin position="45"/>
        <end position="64"/>
    </location>
</feature>
<dbReference type="OrthoDB" id="10062876at2759"/>
<evidence type="ECO:0000313" key="9">
    <source>
        <dbReference type="EMBL" id="PWN88817.1"/>
    </source>
</evidence>
<feature type="transmembrane region" description="Helical" evidence="7">
    <location>
        <begin position="380"/>
        <end position="399"/>
    </location>
</feature>
<dbReference type="Gene3D" id="1.20.1740.10">
    <property type="entry name" value="Amino acid/polyamine transporter I"/>
    <property type="match status" value="1"/>
</dbReference>
<sequence length="557" mass="60427">MSSEEKKIDESNMPICNELDRVPGHDSQEPLYGLQRSLKPRHVQMLVIGGVIGTGLFLGTAGNLQSGGPAGLLIGYCIMASLLYAVMVALGEMVSQLPVPGGQFALAGRFISPDVGFAMGWLYWYNYIIVLPAEISACAVLISYWTNPESSTCDSPVCNNALWVGLLLIVVLAINFAGTRVFGECEFWFASIKVITIVGLILVGIVISAGGGPTHETIGFRYWRETGGFVQYKDIPGSKGRFLGFFNVLISAAFSFIGTEITAIAAAETDNPRRSVPKAIRSVWVRLVLFYVTSAFIIGIIVSPSDPDLNLNSTAAKSPFVIAIKRAQISVLPSIINAALLTSAWSAACADLYVSSRTLYGLAARGQAPSLLLKTRRSDGLPYICVIICGFFSLLSFMAASDGKAGKAFGYFSSMTAMCGIISWSCILWTYLRWRKGLDTQNIDRAELAYRAPLQPYLSYYGVGACLLVMVFGGFGAFVITFDSSTFITTYFPIPFFLVLAIGYKVVHRSKFVQTNEMDFVTGLSVDESSVSHSGKSSDLVSKVSQLLKMHRNKSEI</sequence>
<evidence type="ECO:0000256" key="1">
    <source>
        <dbReference type="ARBA" id="ARBA00004141"/>
    </source>
</evidence>
<dbReference type="EMBL" id="KZ819638">
    <property type="protein sequence ID" value="PWN88817.1"/>
    <property type="molecule type" value="Genomic_DNA"/>
</dbReference>
<dbReference type="InterPro" id="IPR050524">
    <property type="entry name" value="APC_YAT"/>
</dbReference>
<name>A0A316YHB1_9BASI</name>
<evidence type="ECO:0000256" key="5">
    <source>
        <dbReference type="ARBA" id="ARBA00022989"/>
    </source>
</evidence>
<gene>
    <name evidence="9" type="ORF">FA10DRAFT_268951</name>
</gene>
<dbReference type="InterPro" id="IPR004840">
    <property type="entry name" value="Amino_acid_permease_CS"/>
</dbReference>
<dbReference type="GO" id="GO:0016020">
    <property type="term" value="C:membrane"/>
    <property type="evidence" value="ECO:0007669"/>
    <property type="project" value="UniProtKB-SubCell"/>
</dbReference>
<organism evidence="9 10">
    <name type="scientific">Acaromyces ingoldii</name>
    <dbReference type="NCBI Taxonomy" id="215250"/>
    <lineage>
        <taxon>Eukaryota</taxon>
        <taxon>Fungi</taxon>
        <taxon>Dikarya</taxon>
        <taxon>Basidiomycota</taxon>
        <taxon>Ustilaginomycotina</taxon>
        <taxon>Exobasidiomycetes</taxon>
        <taxon>Exobasidiales</taxon>
        <taxon>Cryptobasidiaceae</taxon>
        <taxon>Acaromyces</taxon>
    </lineage>
</organism>
<dbReference type="PANTHER" id="PTHR43341:SF20">
    <property type="entry name" value="AAT FAMILY AMINO ACID TRANSPORTER"/>
    <property type="match status" value="1"/>
</dbReference>
<reference evidence="9 10" key="1">
    <citation type="journal article" date="2018" name="Mol. Biol. Evol.">
        <title>Broad Genomic Sampling Reveals a Smut Pathogenic Ancestry of the Fungal Clade Ustilaginomycotina.</title>
        <authorList>
            <person name="Kijpornyongpan T."/>
            <person name="Mondo S.J."/>
            <person name="Barry K."/>
            <person name="Sandor L."/>
            <person name="Lee J."/>
            <person name="Lipzen A."/>
            <person name="Pangilinan J."/>
            <person name="LaButti K."/>
            <person name="Hainaut M."/>
            <person name="Henrissat B."/>
            <person name="Grigoriev I.V."/>
            <person name="Spatafora J.W."/>
            <person name="Aime M.C."/>
        </authorList>
    </citation>
    <scope>NUCLEOTIDE SEQUENCE [LARGE SCALE GENOMIC DNA]</scope>
    <source>
        <strain evidence="9 10">MCA 4198</strain>
    </source>
</reference>
<dbReference type="PANTHER" id="PTHR43341">
    <property type="entry name" value="AMINO ACID PERMEASE"/>
    <property type="match status" value="1"/>
</dbReference>
<evidence type="ECO:0000256" key="2">
    <source>
        <dbReference type="ARBA" id="ARBA00022448"/>
    </source>
</evidence>
<feature type="transmembrane region" description="Helical" evidence="7">
    <location>
        <begin position="411"/>
        <end position="432"/>
    </location>
</feature>
<evidence type="ECO:0000259" key="8">
    <source>
        <dbReference type="Pfam" id="PF00324"/>
    </source>
</evidence>
<feature type="transmembrane region" description="Helical" evidence="7">
    <location>
        <begin position="124"/>
        <end position="146"/>
    </location>
</feature>